<dbReference type="Pfam" id="PF07969">
    <property type="entry name" value="Amidohydro_3"/>
    <property type="match status" value="1"/>
</dbReference>
<evidence type="ECO:0000313" key="2">
    <source>
        <dbReference type="EMBL" id="MPM21826.1"/>
    </source>
</evidence>
<dbReference type="InterPro" id="IPR013108">
    <property type="entry name" value="Amidohydro_3"/>
</dbReference>
<dbReference type="EC" id="3.5.1.91" evidence="2"/>
<dbReference type="InterPro" id="IPR032466">
    <property type="entry name" value="Metal_Hydrolase"/>
</dbReference>
<reference evidence="2" key="1">
    <citation type="submission" date="2019-08" db="EMBL/GenBank/DDBJ databases">
        <authorList>
            <person name="Kucharzyk K."/>
            <person name="Murdoch R.W."/>
            <person name="Higgins S."/>
            <person name="Loffler F."/>
        </authorList>
    </citation>
    <scope>NUCLEOTIDE SEQUENCE</scope>
</reference>
<dbReference type="AlphaFoldDB" id="A0A644XZZ7"/>
<keyword evidence="2" id="KW-0378">Hydrolase</keyword>
<dbReference type="Gene3D" id="3.20.20.140">
    <property type="entry name" value="Metal-dependent hydrolases"/>
    <property type="match status" value="1"/>
</dbReference>
<dbReference type="PANTHER" id="PTHR22642:SF2">
    <property type="entry name" value="PROTEIN LONG AFTER FAR-RED 3"/>
    <property type="match status" value="1"/>
</dbReference>
<dbReference type="PANTHER" id="PTHR22642">
    <property type="entry name" value="IMIDAZOLONEPROPIONASE"/>
    <property type="match status" value="1"/>
</dbReference>
<accession>A0A644XZZ7</accession>
<dbReference type="SUPFAM" id="SSF51338">
    <property type="entry name" value="Composite domain of metallo-dependent hydrolases"/>
    <property type="match status" value="1"/>
</dbReference>
<gene>
    <name evidence="2" type="primary">nfdA_10</name>
    <name evidence="2" type="ORF">SDC9_68276</name>
</gene>
<organism evidence="2">
    <name type="scientific">bioreactor metagenome</name>
    <dbReference type="NCBI Taxonomy" id="1076179"/>
    <lineage>
        <taxon>unclassified sequences</taxon>
        <taxon>metagenomes</taxon>
        <taxon>ecological metagenomes</taxon>
    </lineage>
</organism>
<dbReference type="InterPro" id="IPR011059">
    <property type="entry name" value="Metal-dep_hydrolase_composite"/>
</dbReference>
<sequence length="208" mass="22852">MDVHKAGYRISVHAIGDQAVDNILTAFEKAQKAYPRPHCRHRLEHCHICPPDLQKRVKDLGLCIAMQPGFLYYLGASQITFLGEEGIKKEVQIKTMLDQGTEIALSTDNPVINPDPAITLYSAVARKVMDGRSCGTEECITPEQALRCYTMGGAYCTMEEDIKGSIEVGKLADLAVFNLDPTAVKAPEELLDLKALMTVLGGKVIYRA</sequence>
<dbReference type="SUPFAM" id="SSF51556">
    <property type="entry name" value="Metallo-dependent hydrolases"/>
    <property type="match status" value="1"/>
</dbReference>
<feature type="domain" description="Amidohydrolase 3" evidence="1">
    <location>
        <begin position="3"/>
        <end position="206"/>
    </location>
</feature>
<evidence type="ECO:0000259" key="1">
    <source>
        <dbReference type="Pfam" id="PF07969"/>
    </source>
</evidence>
<protein>
    <submittedName>
        <fullName evidence="2">N-substituted formamide deformylase</fullName>
        <ecNumber evidence="2">3.5.1.91</ecNumber>
    </submittedName>
</protein>
<name>A0A644XZZ7_9ZZZZ</name>
<comment type="caution">
    <text evidence="2">The sequence shown here is derived from an EMBL/GenBank/DDBJ whole genome shotgun (WGS) entry which is preliminary data.</text>
</comment>
<dbReference type="EMBL" id="VSSQ01003674">
    <property type="protein sequence ID" value="MPM21826.1"/>
    <property type="molecule type" value="Genomic_DNA"/>
</dbReference>
<proteinExistence type="predicted"/>
<dbReference type="GO" id="GO:0016810">
    <property type="term" value="F:hydrolase activity, acting on carbon-nitrogen (but not peptide) bonds"/>
    <property type="evidence" value="ECO:0007669"/>
    <property type="project" value="InterPro"/>
</dbReference>